<dbReference type="Proteomes" id="UP000267606">
    <property type="component" value="Unassembled WGS sequence"/>
</dbReference>
<gene>
    <name evidence="2" type="ORF">OFLC_LOCUS11542</name>
</gene>
<keyword evidence="3" id="KW-1185">Reference proteome</keyword>
<feature type="compositionally biased region" description="Polar residues" evidence="1">
    <location>
        <begin position="19"/>
        <end position="34"/>
    </location>
</feature>
<dbReference type="EMBL" id="UZAJ01016772">
    <property type="protein sequence ID" value="VDO77226.1"/>
    <property type="molecule type" value="Genomic_DNA"/>
</dbReference>
<name>A0A183HVM8_9BILA</name>
<reference evidence="2 3" key="2">
    <citation type="submission" date="2018-11" db="EMBL/GenBank/DDBJ databases">
        <authorList>
            <consortium name="Pathogen Informatics"/>
        </authorList>
    </citation>
    <scope>NUCLEOTIDE SEQUENCE [LARGE SCALE GENOMIC DNA]</scope>
</reference>
<dbReference type="STRING" id="387005.A0A183HVM8"/>
<protein>
    <submittedName>
        <fullName evidence="2 4">Uncharacterized protein</fullName>
    </submittedName>
</protein>
<evidence type="ECO:0000313" key="4">
    <source>
        <dbReference type="WBParaSite" id="OFLC_0001154001-mRNA-1"/>
    </source>
</evidence>
<sequence length="131" mass="14205">MSMEALEIPRKIRRPLATLSPNGEDSDSENSIGSLANLPPLFEETDSENNILSGTDLETNENEDDNYSRNSAVSSADNRDIFNNESHSDDEVASNVDSVDIQGVPKNIPNISSQSTTASGSIMYTIILKIT</sequence>
<organism evidence="4">
    <name type="scientific">Onchocerca flexuosa</name>
    <dbReference type="NCBI Taxonomy" id="387005"/>
    <lineage>
        <taxon>Eukaryota</taxon>
        <taxon>Metazoa</taxon>
        <taxon>Ecdysozoa</taxon>
        <taxon>Nematoda</taxon>
        <taxon>Chromadorea</taxon>
        <taxon>Rhabditida</taxon>
        <taxon>Spirurina</taxon>
        <taxon>Spiruromorpha</taxon>
        <taxon>Filarioidea</taxon>
        <taxon>Onchocercidae</taxon>
        <taxon>Onchocerca</taxon>
    </lineage>
</organism>
<feature type="compositionally biased region" description="Basic and acidic residues" evidence="1">
    <location>
        <begin position="77"/>
        <end position="90"/>
    </location>
</feature>
<evidence type="ECO:0000256" key="1">
    <source>
        <dbReference type="SAM" id="MobiDB-lite"/>
    </source>
</evidence>
<feature type="region of interest" description="Disordered" evidence="1">
    <location>
        <begin position="1"/>
        <end position="95"/>
    </location>
</feature>
<accession>A0A183HVM8</accession>
<evidence type="ECO:0000313" key="2">
    <source>
        <dbReference type="EMBL" id="VDO77226.1"/>
    </source>
</evidence>
<proteinExistence type="predicted"/>
<dbReference type="AlphaFoldDB" id="A0A183HVM8"/>
<reference evidence="4" key="1">
    <citation type="submission" date="2016-06" db="UniProtKB">
        <authorList>
            <consortium name="WormBaseParasite"/>
        </authorList>
    </citation>
    <scope>IDENTIFICATION</scope>
</reference>
<dbReference type="WBParaSite" id="OFLC_0001154001-mRNA-1">
    <property type="protein sequence ID" value="OFLC_0001154001-mRNA-1"/>
    <property type="gene ID" value="OFLC_0001154001"/>
</dbReference>
<evidence type="ECO:0000313" key="3">
    <source>
        <dbReference type="Proteomes" id="UP000267606"/>
    </source>
</evidence>
<feature type="compositionally biased region" description="Polar residues" evidence="1">
    <location>
        <begin position="48"/>
        <end position="57"/>
    </location>
</feature>